<comment type="caution">
    <text evidence="6">The sequence shown here is derived from an EMBL/GenBank/DDBJ whole genome shotgun (WGS) entry which is preliminary data.</text>
</comment>
<comment type="subcellular location">
    <subcellularLocation>
        <location evidence="1">Membrane</location>
        <topology evidence="1">Multi-pass membrane protein</topology>
    </subcellularLocation>
</comment>
<organism evidence="6 7">
    <name type="scientific">Toxoplasma gondii MAS</name>
    <dbReference type="NCBI Taxonomy" id="943118"/>
    <lineage>
        <taxon>Eukaryota</taxon>
        <taxon>Sar</taxon>
        <taxon>Alveolata</taxon>
        <taxon>Apicomplexa</taxon>
        <taxon>Conoidasida</taxon>
        <taxon>Coccidia</taxon>
        <taxon>Eucoccidiorida</taxon>
        <taxon>Eimeriorina</taxon>
        <taxon>Sarcocystidae</taxon>
        <taxon>Toxoplasma</taxon>
    </lineage>
</organism>
<evidence type="ECO:0000313" key="7">
    <source>
        <dbReference type="Proteomes" id="UP000028821"/>
    </source>
</evidence>
<evidence type="ECO:0000256" key="1">
    <source>
        <dbReference type="ARBA" id="ARBA00004141"/>
    </source>
</evidence>
<evidence type="ECO:0000313" key="6">
    <source>
        <dbReference type="EMBL" id="KFH12487.1"/>
    </source>
</evidence>
<feature type="transmembrane region" description="Helical" evidence="5">
    <location>
        <begin position="12"/>
        <end position="39"/>
    </location>
</feature>
<reference evidence="6 7" key="1">
    <citation type="submission" date="2014-04" db="EMBL/GenBank/DDBJ databases">
        <authorList>
            <person name="Sibley D."/>
            <person name="Venepally P."/>
            <person name="Karamycheva S."/>
            <person name="Hadjithomas M."/>
            <person name="Khan A."/>
            <person name="Brunk B."/>
            <person name="Roos D."/>
            <person name="Caler E."/>
            <person name="Lorenzi H."/>
        </authorList>
    </citation>
    <scope>NUCLEOTIDE SEQUENCE [LARGE SCALE GENOMIC DNA]</scope>
    <source>
        <strain evidence="6 7">MAS</strain>
    </source>
</reference>
<dbReference type="OrthoDB" id="10398646at2759"/>
<proteinExistence type="predicted"/>
<evidence type="ECO:0000256" key="2">
    <source>
        <dbReference type="ARBA" id="ARBA00022692"/>
    </source>
</evidence>
<keyword evidence="4 5" id="KW-0472">Membrane</keyword>
<keyword evidence="2 5" id="KW-0812">Transmembrane</keyword>
<sequence>MSPSYYAFSSSVFLELLFLIDRLLVNWLGPVLYAFLLFYKYYACELALHLLPADIVFYISFFYVNRTRLAAGSAGNKSGSASLIFWFWTLSPFSLAAHVYSFAGLPLVLTVDILFTALALSVFLLQIIWSVVIFLLSNTDVETESPIGSSYDIAYAAAQHH</sequence>
<dbReference type="EMBL" id="AEXC02001512">
    <property type="protein sequence ID" value="KFH12487.1"/>
    <property type="molecule type" value="Genomic_DNA"/>
</dbReference>
<gene>
    <name evidence="6" type="ORF">TGMAS_278460</name>
</gene>
<dbReference type="VEuPathDB" id="ToxoDB:TGMAS_278460"/>
<feature type="transmembrane region" description="Helical" evidence="5">
    <location>
        <begin position="84"/>
        <end position="103"/>
    </location>
</feature>
<accession>A0A086QIQ5</accession>
<keyword evidence="3 5" id="KW-1133">Transmembrane helix</keyword>
<evidence type="ECO:0000256" key="4">
    <source>
        <dbReference type="ARBA" id="ARBA00023136"/>
    </source>
</evidence>
<name>A0A086QIQ5_TOXGO</name>
<dbReference type="AlphaFoldDB" id="A0A086QIQ5"/>
<dbReference type="Pfam" id="PF09799">
    <property type="entry name" value="Transmemb_17"/>
    <property type="match status" value="1"/>
</dbReference>
<dbReference type="Proteomes" id="UP000028821">
    <property type="component" value="Unassembled WGS sequence"/>
</dbReference>
<protein>
    <submittedName>
        <fullName evidence="6">Putative membrane protein</fullName>
    </submittedName>
</protein>
<feature type="transmembrane region" description="Helical" evidence="5">
    <location>
        <begin position="46"/>
        <end position="64"/>
    </location>
</feature>
<dbReference type="GO" id="GO:0016020">
    <property type="term" value="C:membrane"/>
    <property type="evidence" value="ECO:0007669"/>
    <property type="project" value="UniProtKB-SubCell"/>
</dbReference>
<evidence type="ECO:0000256" key="3">
    <source>
        <dbReference type="ARBA" id="ARBA00022989"/>
    </source>
</evidence>
<feature type="transmembrane region" description="Helical" evidence="5">
    <location>
        <begin position="115"/>
        <end position="136"/>
    </location>
</feature>
<dbReference type="InterPro" id="IPR019184">
    <property type="entry name" value="Uncharacterised_TM-17"/>
</dbReference>
<evidence type="ECO:0000256" key="5">
    <source>
        <dbReference type="SAM" id="Phobius"/>
    </source>
</evidence>